<evidence type="ECO:0000256" key="1">
    <source>
        <dbReference type="SAM" id="MobiDB-lite"/>
    </source>
</evidence>
<comment type="caution">
    <text evidence="3">The sequence shown here is derived from an EMBL/GenBank/DDBJ whole genome shotgun (WGS) entry which is preliminary data.</text>
</comment>
<feature type="compositionally biased region" description="Low complexity" evidence="1">
    <location>
        <begin position="149"/>
        <end position="219"/>
    </location>
</feature>
<keyword evidence="2" id="KW-0812">Transmembrane</keyword>
<feature type="region of interest" description="Disordered" evidence="1">
    <location>
        <begin position="128"/>
        <end position="236"/>
    </location>
</feature>
<feature type="compositionally biased region" description="Low complexity" evidence="1">
    <location>
        <begin position="226"/>
        <end position="236"/>
    </location>
</feature>
<keyword evidence="2" id="KW-0472">Membrane</keyword>
<dbReference type="Proteomes" id="UP001197093">
    <property type="component" value="Unassembled WGS sequence"/>
</dbReference>
<evidence type="ECO:0000313" key="4">
    <source>
        <dbReference type="Proteomes" id="UP001197093"/>
    </source>
</evidence>
<protein>
    <submittedName>
        <fullName evidence="3">Uncharacterized protein</fullName>
    </submittedName>
</protein>
<keyword evidence="4" id="KW-1185">Reference proteome</keyword>
<reference evidence="3" key="1">
    <citation type="submission" date="2023-02" db="EMBL/GenBank/DDBJ databases">
        <authorList>
            <person name="Palmer J.M."/>
        </authorList>
    </citation>
    <scope>NUCLEOTIDE SEQUENCE</scope>
    <source>
        <strain evidence="3">FW57</strain>
    </source>
</reference>
<dbReference type="EMBL" id="JAHCVI010000002">
    <property type="protein sequence ID" value="KAG7289530.1"/>
    <property type="molecule type" value="Genomic_DNA"/>
</dbReference>
<gene>
    <name evidence="3" type="ORF">NEMBOFW57_005901</name>
</gene>
<proteinExistence type="predicted"/>
<accession>A0AAD4I0R0</accession>
<feature type="region of interest" description="Disordered" evidence="1">
    <location>
        <begin position="1"/>
        <end position="20"/>
    </location>
</feature>
<dbReference type="AlphaFoldDB" id="A0AAD4I0R0"/>
<feature type="compositionally biased region" description="Polar residues" evidence="1">
    <location>
        <begin position="1"/>
        <end position="12"/>
    </location>
</feature>
<name>A0AAD4I0R0_9PEZI</name>
<evidence type="ECO:0000256" key="2">
    <source>
        <dbReference type="SAM" id="Phobius"/>
    </source>
</evidence>
<keyword evidence="2" id="KW-1133">Transmembrane helix</keyword>
<sequence length="305" mass="31237">MDTFKGGNSPSSEALLPITAGEKTASVDNRQRPALARRMACARRTIIILSLGTLVLLWFASVGSIRMPCHKVNPGNQTAGEVLDSSSFSAMLESASPASLQDLLHRYFPEKFPHGVFPSAHETAAVQQAADAPVATSNVQLAKRQNDNSTTSSASATPTSTPTETSTPPAETTSSTTVVPPPSSSSSTRSSTSAAPPPSTSSVPPATTSRSKTTLTTSTVPPPTTTAPTSTRASTSKAIVETFTSTHPNGAVVTITTTTFVPADEEPSATSTRPVPTLQNFAVRPCGSGPALAGAVGAAMLFLAA</sequence>
<organism evidence="3 4">
    <name type="scientific">Staphylotrichum longicolle</name>
    <dbReference type="NCBI Taxonomy" id="669026"/>
    <lineage>
        <taxon>Eukaryota</taxon>
        <taxon>Fungi</taxon>
        <taxon>Dikarya</taxon>
        <taxon>Ascomycota</taxon>
        <taxon>Pezizomycotina</taxon>
        <taxon>Sordariomycetes</taxon>
        <taxon>Sordariomycetidae</taxon>
        <taxon>Sordariales</taxon>
        <taxon>Chaetomiaceae</taxon>
        <taxon>Staphylotrichum</taxon>
    </lineage>
</organism>
<evidence type="ECO:0000313" key="3">
    <source>
        <dbReference type="EMBL" id="KAG7289530.1"/>
    </source>
</evidence>
<feature type="transmembrane region" description="Helical" evidence="2">
    <location>
        <begin position="46"/>
        <end position="65"/>
    </location>
</feature>